<evidence type="ECO:0000259" key="1">
    <source>
        <dbReference type="Pfam" id="PF14905"/>
    </source>
</evidence>
<dbReference type="Proteomes" id="UP000199041">
    <property type="component" value="Unassembled WGS sequence"/>
</dbReference>
<organism evidence="2 3">
    <name type="scientific">Arachidicoccus rhizosphaerae</name>
    <dbReference type="NCBI Taxonomy" id="551991"/>
    <lineage>
        <taxon>Bacteria</taxon>
        <taxon>Pseudomonadati</taxon>
        <taxon>Bacteroidota</taxon>
        <taxon>Chitinophagia</taxon>
        <taxon>Chitinophagales</taxon>
        <taxon>Chitinophagaceae</taxon>
        <taxon>Arachidicoccus</taxon>
    </lineage>
</organism>
<keyword evidence="3" id="KW-1185">Reference proteome</keyword>
<reference evidence="2 3" key="1">
    <citation type="submission" date="2016-10" db="EMBL/GenBank/DDBJ databases">
        <authorList>
            <person name="de Groot N.N."/>
        </authorList>
    </citation>
    <scope>NUCLEOTIDE SEQUENCE [LARGE SCALE GENOMIC DNA]</scope>
    <source>
        <strain evidence="2 3">Vu-144</strain>
    </source>
</reference>
<name>A0A1H4A264_9BACT</name>
<dbReference type="InterPro" id="IPR041700">
    <property type="entry name" value="OMP_b-brl_3"/>
</dbReference>
<proteinExistence type="predicted"/>
<sequence length="156" mass="18231">MEKKSRFEELMENPFDGYGLFFKTRYKKVKPGKFSPIISANLTNDFTVTPSTQIGFSLYFKPTYSDGYFTHYGQGNINFAITQKLKNTNISLSISGNDVFKNDQYKEMALYHIHYLESGYMDSRQFGLSFVWKFGKQTVENKKQERLESDDSKDRL</sequence>
<evidence type="ECO:0000313" key="3">
    <source>
        <dbReference type="Proteomes" id="UP000199041"/>
    </source>
</evidence>
<dbReference type="OrthoDB" id="910296at2"/>
<gene>
    <name evidence="2" type="ORF">SAMN05192529_1138</name>
</gene>
<protein>
    <submittedName>
        <fullName evidence="2">Outer membrane protein beta-barrel family protein</fullName>
    </submittedName>
</protein>
<dbReference type="AlphaFoldDB" id="A0A1H4A264"/>
<dbReference type="STRING" id="551991.SAMN05192529_1138"/>
<evidence type="ECO:0000313" key="2">
    <source>
        <dbReference type="EMBL" id="SEA30007.1"/>
    </source>
</evidence>
<feature type="domain" description="Outer membrane protein beta-barrel" evidence="1">
    <location>
        <begin position="38"/>
        <end position="132"/>
    </location>
</feature>
<dbReference type="RefSeq" id="WP_139188140.1">
    <property type="nucleotide sequence ID" value="NZ_FNQY01000013.1"/>
</dbReference>
<dbReference type="Pfam" id="PF14905">
    <property type="entry name" value="OMP_b-brl_3"/>
    <property type="match status" value="1"/>
</dbReference>
<dbReference type="EMBL" id="FNQY01000013">
    <property type="protein sequence ID" value="SEA30007.1"/>
    <property type="molecule type" value="Genomic_DNA"/>
</dbReference>
<accession>A0A1H4A264</accession>